<reference evidence="1" key="1">
    <citation type="journal article" date="2020" name="bioRxiv">
        <title>Chromosome-level reference genome of the European wasp spider Argiope bruennichi: a resource for studies on range expansion and evolutionary adaptation.</title>
        <authorList>
            <person name="Sheffer M.M."/>
            <person name="Hoppe A."/>
            <person name="Krehenwinkel H."/>
            <person name="Uhl G."/>
            <person name="Kuss A.W."/>
            <person name="Jensen L."/>
            <person name="Jensen C."/>
            <person name="Gillespie R.G."/>
            <person name="Hoff K.J."/>
            <person name="Prost S."/>
        </authorList>
    </citation>
    <scope>NUCLEOTIDE SEQUENCE</scope>
</reference>
<proteinExistence type="predicted"/>
<accession>A0A8T0F6Y0</accession>
<sequence length="67" mass="7647">MEGSVLQLACLSELRLFGFKGKFNSSSENASIHNRATSLKRTTKFLRYHSSQAEQFNSSLLHSRREI</sequence>
<evidence type="ECO:0000313" key="2">
    <source>
        <dbReference type="Proteomes" id="UP000807504"/>
    </source>
</evidence>
<dbReference type="Proteomes" id="UP000807504">
    <property type="component" value="Unassembled WGS sequence"/>
</dbReference>
<dbReference type="AlphaFoldDB" id="A0A8T0F6Y0"/>
<comment type="caution">
    <text evidence="1">The sequence shown here is derived from an EMBL/GenBank/DDBJ whole genome shotgun (WGS) entry which is preliminary data.</text>
</comment>
<organism evidence="1 2">
    <name type="scientific">Argiope bruennichi</name>
    <name type="common">Wasp spider</name>
    <name type="synonym">Aranea bruennichi</name>
    <dbReference type="NCBI Taxonomy" id="94029"/>
    <lineage>
        <taxon>Eukaryota</taxon>
        <taxon>Metazoa</taxon>
        <taxon>Ecdysozoa</taxon>
        <taxon>Arthropoda</taxon>
        <taxon>Chelicerata</taxon>
        <taxon>Arachnida</taxon>
        <taxon>Araneae</taxon>
        <taxon>Araneomorphae</taxon>
        <taxon>Entelegynae</taxon>
        <taxon>Araneoidea</taxon>
        <taxon>Araneidae</taxon>
        <taxon>Argiope</taxon>
    </lineage>
</organism>
<reference evidence="1" key="2">
    <citation type="submission" date="2020-06" db="EMBL/GenBank/DDBJ databases">
        <authorList>
            <person name="Sheffer M."/>
        </authorList>
    </citation>
    <scope>NUCLEOTIDE SEQUENCE</scope>
</reference>
<dbReference type="EMBL" id="JABXBU010000030">
    <property type="protein sequence ID" value="KAF8785180.1"/>
    <property type="molecule type" value="Genomic_DNA"/>
</dbReference>
<protein>
    <submittedName>
        <fullName evidence="1">Uncharacterized protein</fullName>
    </submittedName>
</protein>
<keyword evidence="2" id="KW-1185">Reference proteome</keyword>
<gene>
    <name evidence="1" type="ORF">HNY73_010754</name>
</gene>
<evidence type="ECO:0000313" key="1">
    <source>
        <dbReference type="EMBL" id="KAF8785180.1"/>
    </source>
</evidence>
<name>A0A8T0F6Y0_ARGBR</name>